<keyword evidence="9" id="KW-1185">Reference proteome</keyword>
<dbReference type="InterPro" id="IPR016177">
    <property type="entry name" value="DNA-bd_dom_sf"/>
</dbReference>
<feature type="region of interest" description="Disordered" evidence="6">
    <location>
        <begin position="1"/>
        <end position="95"/>
    </location>
</feature>
<sequence>MQAPPAAAAAENAKESLPSDNDLLPVLAGGNAWFEPPHDGGNLCVDDDMSGGAGDAPLGEGPGGDHGVSDEGSRDDPRRTESVEPTLQNQAKIYEEQYPVSCDPISPYLHNNAQSPCMGKARVAHARMSSFDNSCTSAANGGTGDSLFEDPLRVGPQWPPQRDESQKSDVVEAGYDEGIDPAHGLQAFLNCYYNSSPEMVEGEEDQPMDFGAQIAAEAAYEDLQQGTERSAEERNGPGVSHGRIQKKVSNPLHGALQAAMMTASSSHQTYQCGPHPYESMNQHPAMHQRSASLVAGQDDMSTPQSHLQYAELSHLDGRQPLLRRHTYHFAHSGGQQHQGVLHGSPILGVPYDHQANDFGIHKNVRMYGESQHGQFQDMHTVRRSFSANVNHGSRFGHRGDSAVRRLAQNCKSSIAGIAKSFAAAGPKKDVARPSPSNSNTSGGGARGPRGSSSRYRGVTQHRRTKRWEAHVWDKGKQVYLGGFESEHRAGRAYDVVVLKTRGSEKCQTNFPLEEYATVMPYLEAVTRDDLVMLLRRRSKGFSRGSSKYIGVTKHKCGKWEARISNVNRNLQQGELGAKARKYNYLGLYTTELEAAKAHDKAAVQLFGLRANTNFEITRYSEELVVHEPTPQEVGMARLFSAGNDRV</sequence>
<dbReference type="InterPro" id="IPR036955">
    <property type="entry name" value="AP2/ERF_dom_sf"/>
</dbReference>
<organism evidence="8 9">
    <name type="scientific">Chloropicon roscoffensis</name>
    <dbReference type="NCBI Taxonomy" id="1461544"/>
    <lineage>
        <taxon>Eukaryota</taxon>
        <taxon>Viridiplantae</taxon>
        <taxon>Chlorophyta</taxon>
        <taxon>Chloropicophyceae</taxon>
        <taxon>Chloropicales</taxon>
        <taxon>Chloropicaceae</taxon>
        <taxon>Chloropicon</taxon>
    </lineage>
</organism>
<feature type="domain" description="AP2/ERF" evidence="7">
    <location>
        <begin position="547"/>
        <end position="615"/>
    </location>
</feature>
<gene>
    <name evidence="8" type="ORF">HKI87_01g07270</name>
</gene>
<feature type="compositionally biased region" description="Low complexity" evidence="6">
    <location>
        <begin position="1"/>
        <end position="10"/>
    </location>
</feature>
<evidence type="ECO:0000313" key="9">
    <source>
        <dbReference type="Proteomes" id="UP001472866"/>
    </source>
</evidence>
<feature type="domain" description="AP2/ERF" evidence="7">
    <location>
        <begin position="454"/>
        <end position="511"/>
    </location>
</feature>
<feature type="compositionally biased region" description="Low complexity" evidence="6">
    <location>
        <begin position="448"/>
        <end position="457"/>
    </location>
</feature>
<feature type="region of interest" description="Disordered" evidence="6">
    <location>
        <begin position="222"/>
        <end position="245"/>
    </location>
</feature>
<protein>
    <submittedName>
        <fullName evidence="8">AP2-like ethylene-responsive transcription factor</fullName>
    </submittedName>
</protein>
<feature type="compositionally biased region" description="Basic and acidic residues" evidence="6">
    <location>
        <begin position="67"/>
        <end position="82"/>
    </location>
</feature>
<evidence type="ECO:0000256" key="4">
    <source>
        <dbReference type="ARBA" id="ARBA00023163"/>
    </source>
</evidence>
<dbReference type="Gene3D" id="3.30.730.10">
    <property type="entry name" value="AP2/ERF domain"/>
    <property type="match status" value="2"/>
</dbReference>
<evidence type="ECO:0000313" key="8">
    <source>
        <dbReference type="EMBL" id="WZN59202.1"/>
    </source>
</evidence>
<keyword evidence="5" id="KW-0539">Nucleus</keyword>
<keyword evidence="3" id="KW-0238">DNA-binding</keyword>
<dbReference type="SMART" id="SM00380">
    <property type="entry name" value="AP2"/>
    <property type="match status" value="2"/>
</dbReference>
<feature type="region of interest" description="Disordered" evidence="6">
    <location>
        <begin position="424"/>
        <end position="465"/>
    </location>
</feature>
<comment type="subcellular location">
    <subcellularLocation>
        <location evidence="1">Nucleus</location>
    </subcellularLocation>
</comment>
<dbReference type="GO" id="GO:0005634">
    <property type="term" value="C:nucleus"/>
    <property type="evidence" value="ECO:0007669"/>
    <property type="project" value="UniProtKB-SubCell"/>
</dbReference>
<evidence type="ECO:0000256" key="5">
    <source>
        <dbReference type="ARBA" id="ARBA00023242"/>
    </source>
</evidence>
<dbReference type="PROSITE" id="PS51032">
    <property type="entry name" value="AP2_ERF"/>
    <property type="match status" value="2"/>
</dbReference>
<evidence type="ECO:0000256" key="2">
    <source>
        <dbReference type="ARBA" id="ARBA00023015"/>
    </source>
</evidence>
<dbReference type="SUPFAM" id="SSF54171">
    <property type="entry name" value="DNA-binding domain"/>
    <property type="match status" value="2"/>
</dbReference>
<evidence type="ECO:0000259" key="7">
    <source>
        <dbReference type="PROSITE" id="PS51032"/>
    </source>
</evidence>
<evidence type="ECO:0000256" key="3">
    <source>
        <dbReference type="ARBA" id="ARBA00023125"/>
    </source>
</evidence>
<accession>A0AAX4NZ11</accession>
<proteinExistence type="predicted"/>
<name>A0AAX4NZ11_9CHLO</name>
<dbReference type="Proteomes" id="UP001472866">
    <property type="component" value="Chromosome 01"/>
</dbReference>
<dbReference type="CDD" id="cd00018">
    <property type="entry name" value="AP2"/>
    <property type="match status" value="2"/>
</dbReference>
<evidence type="ECO:0000256" key="1">
    <source>
        <dbReference type="ARBA" id="ARBA00004123"/>
    </source>
</evidence>
<dbReference type="EMBL" id="CP151501">
    <property type="protein sequence ID" value="WZN59202.1"/>
    <property type="molecule type" value="Genomic_DNA"/>
</dbReference>
<dbReference type="GO" id="GO:0003700">
    <property type="term" value="F:DNA-binding transcription factor activity"/>
    <property type="evidence" value="ECO:0007669"/>
    <property type="project" value="InterPro"/>
</dbReference>
<keyword evidence="4" id="KW-0804">Transcription</keyword>
<reference evidence="8 9" key="1">
    <citation type="submission" date="2024-03" db="EMBL/GenBank/DDBJ databases">
        <title>Complete genome sequence of the green alga Chloropicon roscoffensis RCC1871.</title>
        <authorList>
            <person name="Lemieux C."/>
            <person name="Pombert J.-F."/>
            <person name="Otis C."/>
            <person name="Turmel M."/>
        </authorList>
    </citation>
    <scope>NUCLEOTIDE SEQUENCE [LARGE SCALE GENOMIC DNA]</scope>
    <source>
        <strain evidence="8 9">RCC1871</strain>
    </source>
</reference>
<dbReference type="PANTHER" id="PTHR32467">
    <property type="entry name" value="AP2-LIKE ETHYLENE-RESPONSIVE TRANSCRIPTION FACTOR"/>
    <property type="match status" value="1"/>
</dbReference>
<dbReference type="InterPro" id="IPR001471">
    <property type="entry name" value="AP2/ERF_dom"/>
</dbReference>
<evidence type="ECO:0000256" key="6">
    <source>
        <dbReference type="SAM" id="MobiDB-lite"/>
    </source>
</evidence>
<dbReference type="AlphaFoldDB" id="A0AAX4NZ11"/>
<dbReference type="PANTHER" id="PTHR32467:SF90">
    <property type="entry name" value="AP2-LIKE ETHYLENE-RESPONSIVE TRANSCRIPTION FACTOR AIL1"/>
    <property type="match status" value="1"/>
</dbReference>
<feature type="region of interest" description="Disordered" evidence="6">
    <location>
        <begin position="266"/>
        <end position="289"/>
    </location>
</feature>
<dbReference type="GO" id="GO:0003677">
    <property type="term" value="F:DNA binding"/>
    <property type="evidence" value="ECO:0007669"/>
    <property type="project" value="UniProtKB-KW"/>
</dbReference>
<keyword evidence="2" id="KW-0805">Transcription regulation</keyword>